<dbReference type="InterPro" id="IPR057948">
    <property type="entry name" value="TPR_TRIP12_N"/>
</dbReference>
<comment type="catalytic activity">
    <reaction evidence="1">
        <text>S-ubiquitinyl-[E2 ubiquitin-conjugating enzyme]-L-cysteine + [acceptor protein]-L-lysine = [E2 ubiquitin-conjugating enzyme]-L-cysteine + N(6)-ubiquitinyl-[acceptor protein]-L-lysine.</text>
        <dbReference type="EC" id="2.3.2.26"/>
    </reaction>
</comment>
<dbReference type="GO" id="GO:0000209">
    <property type="term" value="P:protein polyubiquitination"/>
    <property type="evidence" value="ECO:0007669"/>
    <property type="project" value="TreeGrafter"/>
</dbReference>
<dbReference type="EC" id="2.3.2.26" evidence="3"/>
<dbReference type="Proteomes" id="UP000186594">
    <property type="component" value="Unassembled WGS sequence"/>
</dbReference>
<dbReference type="Gene3D" id="1.25.10.10">
    <property type="entry name" value="Leucine-rich Repeat Variant"/>
    <property type="match status" value="1"/>
</dbReference>
<dbReference type="STRING" id="1198029.A0A1U7LVV1"/>
<evidence type="ECO:0000256" key="6">
    <source>
        <dbReference type="PROSITE-ProRule" id="PRU00104"/>
    </source>
</evidence>
<dbReference type="Pfam" id="PF25579">
    <property type="entry name" value="TPR_TRIP12_N"/>
    <property type="match status" value="1"/>
</dbReference>
<feature type="region of interest" description="Disordered" evidence="7">
    <location>
        <begin position="973"/>
        <end position="1046"/>
    </location>
</feature>
<feature type="compositionally biased region" description="Basic and acidic residues" evidence="7">
    <location>
        <begin position="1255"/>
        <end position="1266"/>
    </location>
</feature>
<feature type="compositionally biased region" description="Basic and acidic residues" evidence="7">
    <location>
        <begin position="162"/>
        <end position="179"/>
    </location>
</feature>
<comment type="caution">
    <text evidence="9">The sequence shown here is derived from an EMBL/GenBank/DDBJ whole genome shotgun (WGS) entry which is preliminary data.</text>
</comment>
<dbReference type="OrthoDB" id="423283at2759"/>
<dbReference type="CDD" id="cd00078">
    <property type="entry name" value="HECTc"/>
    <property type="match status" value="1"/>
</dbReference>
<feature type="compositionally biased region" description="Polar residues" evidence="7">
    <location>
        <begin position="1030"/>
        <end position="1046"/>
    </location>
</feature>
<keyword evidence="5 6" id="KW-0833">Ubl conjugation pathway</keyword>
<dbReference type="Gene3D" id="3.90.1750.10">
    <property type="entry name" value="Hect, E3 ligase catalytic domains"/>
    <property type="match status" value="1"/>
</dbReference>
<feature type="compositionally biased region" description="Polar residues" evidence="7">
    <location>
        <begin position="138"/>
        <end position="161"/>
    </location>
</feature>
<dbReference type="InterPro" id="IPR045322">
    <property type="entry name" value="HECTD1/TRIP12-like"/>
</dbReference>
<feature type="compositionally biased region" description="Acidic residues" evidence="7">
    <location>
        <begin position="716"/>
        <end position="736"/>
    </location>
</feature>
<evidence type="ECO:0000256" key="5">
    <source>
        <dbReference type="ARBA" id="ARBA00022786"/>
    </source>
</evidence>
<feature type="region of interest" description="Disordered" evidence="7">
    <location>
        <begin position="1250"/>
        <end position="1271"/>
    </location>
</feature>
<feature type="compositionally biased region" description="Acidic residues" evidence="7">
    <location>
        <begin position="180"/>
        <end position="191"/>
    </location>
</feature>
<dbReference type="SMART" id="SM00119">
    <property type="entry name" value="HECTc"/>
    <property type="match status" value="1"/>
</dbReference>
<accession>A0A1U7LVV1</accession>
<dbReference type="Gene3D" id="3.30.2410.10">
    <property type="entry name" value="Hect, E3 ligase catalytic domain"/>
    <property type="match status" value="1"/>
</dbReference>
<evidence type="ECO:0000313" key="10">
    <source>
        <dbReference type="Proteomes" id="UP000186594"/>
    </source>
</evidence>
<dbReference type="SUPFAM" id="SSF56204">
    <property type="entry name" value="Hect, E3 ligase catalytic domain"/>
    <property type="match status" value="1"/>
</dbReference>
<feature type="active site" description="Glycyl thioester intermediate" evidence="6">
    <location>
        <position position="1637"/>
    </location>
</feature>
<dbReference type="PANTHER" id="PTHR45670:SF1">
    <property type="entry name" value="E3 UBIQUITIN-PROTEIN LIGASE HECTD1"/>
    <property type="match status" value="1"/>
</dbReference>
<dbReference type="InterPro" id="IPR000569">
    <property type="entry name" value="HECT_dom"/>
</dbReference>
<dbReference type="InterPro" id="IPR035983">
    <property type="entry name" value="Hect_E3_ubiquitin_ligase"/>
</dbReference>
<dbReference type="GO" id="GO:0016607">
    <property type="term" value="C:nuclear speck"/>
    <property type="evidence" value="ECO:0007669"/>
    <property type="project" value="TreeGrafter"/>
</dbReference>
<name>A0A1U7LVV1_NEOID</name>
<feature type="compositionally biased region" description="Low complexity" evidence="7">
    <location>
        <begin position="14"/>
        <end position="30"/>
    </location>
</feature>
<dbReference type="Pfam" id="PF00632">
    <property type="entry name" value="HECT"/>
    <property type="match status" value="1"/>
</dbReference>
<dbReference type="GO" id="GO:0043161">
    <property type="term" value="P:proteasome-mediated ubiquitin-dependent protein catabolic process"/>
    <property type="evidence" value="ECO:0007669"/>
    <property type="project" value="TreeGrafter"/>
</dbReference>
<protein>
    <recommendedName>
        <fullName evidence="3">HECT-type E3 ubiquitin transferase</fullName>
        <ecNumber evidence="3">2.3.2.26</ecNumber>
    </recommendedName>
</protein>
<evidence type="ECO:0000259" key="8">
    <source>
        <dbReference type="PROSITE" id="PS50237"/>
    </source>
</evidence>
<sequence length="1670" mass="186662">MDLRSSKRQKLTHPQQPFSSTSPDSTPASSRLTHPISPQAQGQARRSRSFKSDSIDQLQEQGKPVKKRKLETSRDLLSISHQRESRTLGSTELSEESSSKYSLRPRRPKTSSTPLFESKIQHISRTRNTCKMPRSEKPSSSLRSKGSNKRSGQMSIESQETSIEREIFEERATEDRSEHEDETMEELGEDAIPDRGMSLGSFLRRNPSILFGRSAFLGGMTSSVSPSRFKIILANLREKNDQTIRLVALQELAEILAVSTEESLAGYFSAEPYIHELVDIMRGSDNPMFDNPELMVLACRCLANLMEALPATIGQIVYGGAVPVLCQKLLEIQYIDVAEQALTTLEKISVDYPSSIVREGGLAACLSFLDFFATNVQRTAVITAANCCTNIPYNCFSIVRDVIPILQQVVAGSDHKVVEQGCIAIARIVNSFKAHPAKLEELLQPSLLEVIIDMLLPSKNNNLSPSIHTQFLRLLGTISRTSFKLRTQLHKMNVGAKLYQIMSGVAFDLEIVQNEERRMVILQSMIHRNYDQIFETLSTIYELLPVVPNEGEFPSILPSPDTSDKPTSEDIAEKQQKFMEECRGELLSFAIILAPVLVDLYSSTVNIIVRQRVLTSLLRIVSNFHKSMLEETLKDIPFAPFLASILSQKDNNILVMDALHLSHDLLLKLPDIYLDLCEREGVIMELETEPDIQEVEEVAIEISGSLGCDEDHGVNGDDDEDDEDDVDEEESEMDDEVAVRHLTTTTQDGTDDMRQKATQILLTYEKARKEHESSAQASTNLKQLEILRDALEKGVDFDENFANLSTFFDSNPSKVSSYELLNSGILTALYSALTSDHPSRITIREAFCRRFMTPFSGSSQQSALSVLVRKLHELLGRSEKFEVYTAGDDYMDEKRRNSTSALSRQMKLRLIPEGSTDVGNISGMIISIHAIATFKTLDDFLRSRIFSSDISSSTPRRSLSSLLGARSIVPESIQTKSNVRTGKDHNTKETPLQRPRSISKGDDSHSEDGEESINVEETPGGRLVTKRSDGTQLLTPLSTPRQGTPSQIQNIEASRKHNTYAAALQSPPENWHFEFWIGNNVVAKDSTIYGAISKHCEVFALQSLSQTVQTIKFRKVSGPDSHISVPRPSAVDTLAQDINSRLAKYGNIGIIMQLLAALNDINSTWQEFFHGNTHLLSIKSIPSNVFINPKITAKFSRQLDEPLIIASSSLPSWCEDLALYCPFLLPFETRYLFLKSTAFGYSRSLTRWQSQQNRDTSRRGRVDDSKTLISRTPRQKVRMQRDRMLDSALKIFRTYGSPAAILEVEYYDEVGTGLGPTLEFYATVSKEFSQKSLSLWRGSNSSAGGSYVHTSEGLFPNPINVLTAKPETLGSLLAHFKGLGQFIARSMLDSRIIDIHFNPLFLRLAQTPASVIKSVGLIRHVDKDLFRALCLLDTYIAEKKRIKMLNIDAVSKGSLLDQVQIDDISLEDLCLHFTLPGFSDVELMPNGAETAVTIDNVESFVHAVIDFTVGSGIQRQIDAFREGFSSIFSFDSLRTLFVDELIMLFGQADEDWSIETLTTSIKADHGFHSESVTIKRLIEVMSEFDTSQRRQLLQFLTGSPRLPIGGFQSLSPPLTVVCKPNEPPLTSDDYLPSVMTCVNYLKLPDYSSKDVLRKRILSAAVEGRESFHLS</sequence>
<evidence type="ECO:0000256" key="1">
    <source>
        <dbReference type="ARBA" id="ARBA00000885"/>
    </source>
</evidence>
<proteinExistence type="inferred from homology"/>
<evidence type="ECO:0000313" key="9">
    <source>
        <dbReference type="EMBL" id="OLL26764.1"/>
    </source>
</evidence>
<evidence type="ECO:0000256" key="2">
    <source>
        <dbReference type="ARBA" id="ARBA00006331"/>
    </source>
</evidence>
<feature type="compositionally biased region" description="Basic residues" evidence="7">
    <location>
        <begin position="1"/>
        <end position="11"/>
    </location>
</feature>
<comment type="similarity">
    <text evidence="2">Belongs to the UPL family. K-HECT subfamily.</text>
</comment>
<keyword evidence="10" id="KW-1185">Reference proteome</keyword>
<dbReference type="InterPro" id="IPR011989">
    <property type="entry name" value="ARM-like"/>
</dbReference>
<dbReference type="EMBL" id="LXFE01000149">
    <property type="protein sequence ID" value="OLL26764.1"/>
    <property type="molecule type" value="Genomic_DNA"/>
</dbReference>
<dbReference type="InterPro" id="IPR016024">
    <property type="entry name" value="ARM-type_fold"/>
</dbReference>
<feature type="compositionally biased region" description="Polar residues" evidence="7">
    <location>
        <begin position="110"/>
        <end position="129"/>
    </location>
</feature>
<feature type="domain" description="HECT" evidence="8">
    <location>
        <begin position="1315"/>
        <end position="1670"/>
    </location>
</feature>
<dbReference type="GO" id="GO:0061630">
    <property type="term" value="F:ubiquitin protein ligase activity"/>
    <property type="evidence" value="ECO:0007669"/>
    <property type="project" value="UniProtKB-EC"/>
</dbReference>
<feature type="region of interest" description="Disordered" evidence="7">
    <location>
        <begin position="706"/>
        <end position="736"/>
    </location>
</feature>
<reference evidence="9 10" key="1">
    <citation type="submission" date="2016-04" db="EMBL/GenBank/DDBJ databases">
        <title>Evolutionary innovation and constraint leading to complex multicellularity in the Ascomycota.</title>
        <authorList>
            <person name="Cisse O."/>
            <person name="Nguyen A."/>
            <person name="Hewitt D.A."/>
            <person name="Jedd G."/>
            <person name="Stajich J.E."/>
        </authorList>
    </citation>
    <scope>NUCLEOTIDE SEQUENCE [LARGE SCALE GENOMIC DNA]</scope>
    <source>
        <strain evidence="9 10">DAH-3</strain>
    </source>
</reference>
<dbReference type="OMA" id="FFTIHAQ"/>
<evidence type="ECO:0000256" key="3">
    <source>
        <dbReference type="ARBA" id="ARBA00012485"/>
    </source>
</evidence>
<keyword evidence="4" id="KW-0808">Transferase</keyword>
<evidence type="ECO:0000256" key="4">
    <source>
        <dbReference type="ARBA" id="ARBA00022679"/>
    </source>
</evidence>
<evidence type="ECO:0000256" key="7">
    <source>
        <dbReference type="SAM" id="MobiDB-lite"/>
    </source>
</evidence>
<feature type="region of interest" description="Disordered" evidence="7">
    <location>
        <begin position="1"/>
        <end position="195"/>
    </location>
</feature>
<organism evidence="9 10">
    <name type="scientific">Neolecta irregularis (strain DAH-3)</name>
    <dbReference type="NCBI Taxonomy" id="1198029"/>
    <lineage>
        <taxon>Eukaryota</taxon>
        <taxon>Fungi</taxon>
        <taxon>Dikarya</taxon>
        <taxon>Ascomycota</taxon>
        <taxon>Taphrinomycotina</taxon>
        <taxon>Neolectales</taxon>
        <taxon>Neolectaceae</taxon>
        <taxon>Neolecta</taxon>
    </lineage>
</organism>
<dbReference type="PANTHER" id="PTHR45670">
    <property type="entry name" value="E3 UBIQUITIN-PROTEIN LIGASE TRIP12"/>
    <property type="match status" value="1"/>
</dbReference>
<dbReference type="PROSITE" id="PS50237">
    <property type="entry name" value="HECT"/>
    <property type="match status" value="1"/>
</dbReference>
<dbReference type="SUPFAM" id="SSF48371">
    <property type="entry name" value="ARM repeat"/>
    <property type="match status" value="1"/>
</dbReference>
<gene>
    <name evidence="9" type="ORF">NEOLI_000691</name>
</gene>
<dbReference type="Gene3D" id="3.30.2160.10">
    <property type="entry name" value="Hect, E3 ligase catalytic domain"/>
    <property type="match status" value="1"/>
</dbReference>